<reference evidence="1 2" key="1">
    <citation type="submission" date="2018-08" db="EMBL/GenBank/DDBJ databases">
        <title>Genomic Encyclopedia of Archaeal and Bacterial Type Strains, Phase II (KMG-II): from individual species to whole genera.</title>
        <authorList>
            <person name="Goeker M."/>
        </authorList>
    </citation>
    <scope>NUCLEOTIDE SEQUENCE [LARGE SCALE GENOMIC DNA]</scope>
    <source>
        <strain evidence="1 2">DSM 15986</strain>
    </source>
</reference>
<dbReference type="OrthoDB" id="824893at2"/>
<name>A0A3E0EAN1_9BACT</name>
<protein>
    <submittedName>
        <fullName evidence="1">Uncharacterized protein</fullName>
    </submittedName>
</protein>
<gene>
    <name evidence="1" type="ORF">C8N25_101134</name>
</gene>
<comment type="caution">
    <text evidence="1">The sequence shown here is derived from an EMBL/GenBank/DDBJ whole genome shotgun (WGS) entry which is preliminary data.</text>
</comment>
<dbReference type="Proteomes" id="UP000256405">
    <property type="component" value="Unassembled WGS sequence"/>
</dbReference>
<dbReference type="RefSeq" id="WP_086543408.1">
    <property type="nucleotide sequence ID" value="NZ_MSSW01000072.1"/>
</dbReference>
<dbReference type="EMBL" id="QUNF01000001">
    <property type="protein sequence ID" value="REG94309.1"/>
    <property type="molecule type" value="Genomic_DNA"/>
</dbReference>
<accession>A0A3E0EAN1</accession>
<evidence type="ECO:0000313" key="1">
    <source>
        <dbReference type="EMBL" id="REG94309.1"/>
    </source>
</evidence>
<keyword evidence="2" id="KW-1185">Reference proteome</keyword>
<organism evidence="1 2">
    <name type="scientific">Algoriphagus antarcticus</name>
    <dbReference type="NCBI Taxonomy" id="238540"/>
    <lineage>
        <taxon>Bacteria</taxon>
        <taxon>Pseudomonadati</taxon>
        <taxon>Bacteroidota</taxon>
        <taxon>Cytophagia</taxon>
        <taxon>Cytophagales</taxon>
        <taxon>Cyclobacteriaceae</taxon>
        <taxon>Algoriphagus</taxon>
    </lineage>
</organism>
<dbReference type="AlphaFoldDB" id="A0A3E0EAN1"/>
<proteinExistence type="predicted"/>
<sequence>MYKSYLPETLPENWVISELDEIYGYLEFLGCDEEFLVSVMKHEYDNPAKPYFLSLSQTKGILERYEFEKLNWTEWFETLEGAVDSAIQLMEWINQNRKNFLPLTLEVLVSLGSADQLSQLEKYFEGNLDTHEYQGDRLVFHKVSLLQNAPSYAESAIQTICHYAKCYNIPIEEITGGLLTNEKYQLIADLRPELINRLNSTVYEKY</sequence>
<evidence type="ECO:0000313" key="2">
    <source>
        <dbReference type="Proteomes" id="UP000256405"/>
    </source>
</evidence>